<keyword evidence="2" id="KW-1185">Reference proteome</keyword>
<evidence type="ECO:0000313" key="2">
    <source>
        <dbReference type="Proteomes" id="UP000831460"/>
    </source>
</evidence>
<dbReference type="Gene3D" id="3.40.50.150">
    <property type="entry name" value="Vaccinia Virus protein VP39"/>
    <property type="match status" value="1"/>
</dbReference>
<dbReference type="GO" id="GO:0032259">
    <property type="term" value="P:methylation"/>
    <property type="evidence" value="ECO:0007669"/>
    <property type="project" value="UniProtKB-KW"/>
</dbReference>
<dbReference type="Proteomes" id="UP000831460">
    <property type="component" value="Chromosome"/>
</dbReference>
<proteinExistence type="predicted"/>
<keyword evidence="1" id="KW-0489">Methyltransferase</keyword>
<organism evidence="1 2">
    <name type="scientific">Chryseobacterium suipulveris</name>
    <dbReference type="NCBI Taxonomy" id="2929800"/>
    <lineage>
        <taxon>Bacteria</taxon>
        <taxon>Pseudomonadati</taxon>
        <taxon>Bacteroidota</taxon>
        <taxon>Flavobacteriia</taxon>
        <taxon>Flavobacteriales</taxon>
        <taxon>Weeksellaceae</taxon>
        <taxon>Chryseobacterium group</taxon>
        <taxon>Chryseobacterium</taxon>
    </lineage>
</organism>
<accession>A0ABY4BNZ3</accession>
<reference evidence="1 2" key="1">
    <citation type="submission" date="2022-03" db="EMBL/GenBank/DDBJ databases">
        <title>Chryseobacterium sp. isolated from particulate matters in swine house.</title>
        <authorList>
            <person name="Won M."/>
            <person name="Kim S.-J."/>
            <person name="Kwon S.-W."/>
        </authorList>
    </citation>
    <scope>NUCLEOTIDE SEQUENCE [LARGE SCALE GENOMIC DNA]</scope>
    <source>
        <strain evidence="1 2">SC2-2</strain>
    </source>
</reference>
<dbReference type="RefSeq" id="WP_243549009.1">
    <property type="nucleotide sequence ID" value="NZ_CP094532.1"/>
</dbReference>
<sequence length="269" mass="30937">MMTKIKKIIDFAGILLENPSLINITLNENSVLQKKFKQKYGNFVALPQIEIKDLAHNDVSSVESFLMDGSSLITDLQLLATLAAREDVNSYFEIGTWRGESVYNVAKQIQDCTTMNLSKLEMKEMGWDSRYAEQHGILSTKNSEILHLEGNTKAFDFASLNKKYDLIFIDGDHSYDMVLNDTKKVFKHLLHENSIVVWHDYAYSPQKIRYEVFHAILDGTGKENHQYLYHVKNTLCGVFYRGDIDTTIFDDMEVPGKIYHNTIISEKFS</sequence>
<dbReference type="Pfam" id="PF13578">
    <property type="entry name" value="Methyltransf_24"/>
    <property type="match status" value="1"/>
</dbReference>
<keyword evidence="1" id="KW-0808">Transferase</keyword>
<name>A0ABY4BNZ3_9FLAO</name>
<dbReference type="EMBL" id="CP094532">
    <property type="protein sequence ID" value="UOE40908.1"/>
    <property type="molecule type" value="Genomic_DNA"/>
</dbReference>
<dbReference type="GO" id="GO:0008168">
    <property type="term" value="F:methyltransferase activity"/>
    <property type="evidence" value="ECO:0007669"/>
    <property type="project" value="UniProtKB-KW"/>
</dbReference>
<dbReference type="SUPFAM" id="SSF53335">
    <property type="entry name" value="S-adenosyl-L-methionine-dependent methyltransferases"/>
    <property type="match status" value="1"/>
</dbReference>
<dbReference type="InterPro" id="IPR029063">
    <property type="entry name" value="SAM-dependent_MTases_sf"/>
</dbReference>
<evidence type="ECO:0000313" key="1">
    <source>
        <dbReference type="EMBL" id="UOE40908.1"/>
    </source>
</evidence>
<gene>
    <name evidence="1" type="ORF">MTP09_13535</name>
</gene>
<protein>
    <submittedName>
        <fullName evidence="1">Class I SAM-dependent methyltransferase</fullName>
    </submittedName>
</protein>